<dbReference type="PANTHER" id="PTHR37947:SF1">
    <property type="entry name" value="BLL2462 PROTEIN"/>
    <property type="match status" value="1"/>
</dbReference>
<organism evidence="2 3">
    <name type="scientific">Prosthecomicrobium pneumaticum</name>
    <dbReference type="NCBI Taxonomy" id="81895"/>
    <lineage>
        <taxon>Bacteria</taxon>
        <taxon>Pseudomonadati</taxon>
        <taxon>Pseudomonadota</taxon>
        <taxon>Alphaproteobacteria</taxon>
        <taxon>Hyphomicrobiales</taxon>
        <taxon>Kaistiaceae</taxon>
        <taxon>Prosthecomicrobium</taxon>
    </lineage>
</organism>
<evidence type="ECO:0000313" key="2">
    <source>
        <dbReference type="EMBL" id="MBB5755105.1"/>
    </source>
</evidence>
<dbReference type="RefSeq" id="WP_183858539.1">
    <property type="nucleotide sequence ID" value="NZ_JACHOO010000013.1"/>
</dbReference>
<accession>A0A7W9L411</accession>
<evidence type="ECO:0000259" key="1">
    <source>
        <dbReference type="Pfam" id="PF07090"/>
    </source>
</evidence>
<dbReference type="InterPro" id="IPR010768">
    <property type="entry name" value="GATase1-like"/>
</dbReference>
<proteinExistence type="predicted"/>
<dbReference type="SUPFAM" id="SSF52317">
    <property type="entry name" value="Class I glutamine amidotransferase-like"/>
    <property type="match status" value="1"/>
</dbReference>
<dbReference type="Gene3D" id="3.40.50.880">
    <property type="match status" value="1"/>
</dbReference>
<name>A0A7W9L411_9HYPH</name>
<sequence length="254" mass="27358">MSKIKVLLAGEAWTAGTIHTKGFDQFATSDYQTGVGPLQAALEDSDVDLVHLPAPQVPAQFPATREALAAYDVVMLSDIGANSMLLHPDTFLRGQRTPNRLKLLAEWVEEGGALVMAGGYYSFQGLNGGARYHGTPIETILPVSIAPQDDRLEVPEGFSPVPLADHPILAGIKGEWPYLLGLNTVTVKPDATLLVGMPAASGGHPVLAVGTHGKGRTMAWTTDVAPHWLPDEFSRWPGYATLWRQAFAWLAQRT</sequence>
<reference evidence="2 3" key="1">
    <citation type="submission" date="2020-08" db="EMBL/GenBank/DDBJ databases">
        <title>Genomic Encyclopedia of Type Strains, Phase IV (KMG-IV): sequencing the most valuable type-strain genomes for metagenomic binning, comparative biology and taxonomic classification.</title>
        <authorList>
            <person name="Goeker M."/>
        </authorList>
    </citation>
    <scope>NUCLEOTIDE SEQUENCE [LARGE SCALE GENOMIC DNA]</scope>
    <source>
        <strain evidence="2 3">DSM 16268</strain>
    </source>
</reference>
<dbReference type="AlphaFoldDB" id="A0A7W9L411"/>
<comment type="caution">
    <text evidence="2">The sequence shown here is derived from an EMBL/GenBank/DDBJ whole genome shotgun (WGS) entry which is preliminary data.</text>
</comment>
<evidence type="ECO:0000313" key="3">
    <source>
        <dbReference type="Proteomes" id="UP000523821"/>
    </source>
</evidence>
<dbReference type="EMBL" id="JACHOO010000013">
    <property type="protein sequence ID" value="MBB5755105.1"/>
    <property type="molecule type" value="Genomic_DNA"/>
</dbReference>
<dbReference type="Pfam" id="PF07090">
    <property type="entry name" value="GATase1_like"/>
    <property type="match status" value="1"/>
</dbReference>
<gene>
    <name evidence="2" type="ORF">GGQ63_004204</name>
</gene>
<keyword evidence="3" id="KW-1185">Reference proteome</keyword>
<dbReference type="Proteomes" id="UP000523821">
    <property type="component" value="Unassembled WGS sequence"/>
</dbReference>
<dbReference type="PANTHER" id="PTHR37947">
    <property type="entry name" value="BLL2462 PROTEIN"/>
    <property type="match status" value="1"/>
</dbReference>
<dbReference type="InterPro" id="IPR029062">
    <property type="entry name" value="Class_I_gatase-like"/>
</dbReference>
<dbReference type="CDD" id="cd03143">
    <property type="entry name" value="A4_beta-galactosidase_middle_domain"/>
    <property type="match status" value="1"/>
</dbReference>
<feature type="domain" description="Putative glutamine amidotransferase" evidence="1">
    <location>
        <begin position="5"/>
        <end position="251"/>
    </location>
</feature>
<protein>
    <submittedName>
        <fullName evidence="2">Putative membrane protein</fullName>
    </submittedName>
</protein>